<dbReference type="InterPro" id="IPR028087">
    <property type="entry name" value="Tad_N"/>
</dbReference>
<evidence type="ECO:0000313" key="2">
    <source>
        <dbReference type="EMBL" id="MBR7743910.1"/>
    </source>
</evidence>
<dbReference type="AlphaFoldDB" id="A0A941DAM7"/>
<dbReference type="Pfam" id="PF13400">
    <property type="entry name" value="Tad"/>
    <property type="match status" value="1"/>
</dbReference>
<gene>
    <name evidence="2" type="ORF">KC207_11470</name>
</gene>
<evidence type="ECO:0000259" key="1">
    <source>
        <dbReference type="Pfam" id="PF13400"/>
    </source>
</evidence>
<comment type="caution">
    <text evidence="2">The sequence shown here is derived from an EMBL/GenBank/DDBJ whole genome shotgun (WGS) entry which is preliminary data.</text>
</comment>
<name>A0A941DAM7_9MICO</name>
<reference evidence="2" key="1">
    <citation type="submission" date="2021-04" db="EMBL/GenBank/DDBJ databases">
        <title>Phycicoccus avicenniae sp. nov., a novel endophytic actinomycetes isolated from branch of Avicennia mariana.</title>
        <authorList>
            <person name="Tuo L."/>
        </authorList>
    </citation>
    <scope>NUCLEOTIDE SEQUENCE</scope>
    <source>
        <strain evidence="2">BSK3Z-2</strain>
    </source>
</reference>
<protein>
    <submittedName>
        <fullName evidence="2">Tad domain-containing protein</fullName>
    </submittedName>
</protein>
<dbReference type="EMBL" id="JAGSNF010000015">
    <property type="protein sequence ID" value="MBR7743910.1"/>
    <property type="molecule type" value="Genomic_DNA"/>
</dbReference>
<proteinExistence type="predicted"/>
<dbReference type="Proteomes" id="UP000677016">
    <property type="component" value="Unassembled WGS sequence"/>
</dbReference>
<keyword evidence="3" id="KW-1185">Reference proteome</keyword>
<dbReference type="RefSeq" id="WP_211603174.1">
    <property type="nucleotide sequence ID" value="NZ_JAGSNF010000015.1"/>
</dbReference>
<accession>A0A941DAM7</accession>
<evidence type="ECO:0000313" key="3">
    <source>
        <dbReference type="Proteomes" id="UP000677016"/>
    </source>
</evidence>
<feature type="domain" description="Putative Flp pilus-assembly TadG-like N-terminal" evidence="1">
    <location>
        <begin position="4"/>
        <end position="44"/>
    </location>
</feature>
<organism evidence="2 3">
    <name type="scientific">Phycicoccus avicenniae</name>
    <dbReference type="NCBI Taxonomy" id="2828860"/>
    <lineage>
        <taxon>Bacteria</taxon>
        <taxon>Bacillati</taxon>
        <taxon>Actinomycetota</taxon>
        <taxon>Actinomycetes</taxon>
        <taxon>Micrococcales</taxon>
        <taxon>Intrasporangiaceae</taxon>
        <taxon>Phycicoccus</taxon>
    </lineage>
</organism>
<sequence>MATIVVVLLTSGVLLGFAAITIDVGQLMLERRELQNGADAGALSLAQSCAEGNCVPNADGLETLVDGNASGFDGTHEVVEQCGTLPGLPPCTSPGSLESISSCPPAPGGDYVEVHTRTTSDASGSPLRNIFGAAAGGSGTSETGACARAILGPVGSTGTTLPLTISVCDWNAATSNGTVFGSRPSYSPAPAMAPTLPINNVPDALAPRIAKINAHENGNPATACGPSMYAPGGFGWLNDTEGSDDCAATFNADGTIAGLPGGAPPNGCKQDAMQKYLGTEVLIPVFTSVAGNGSGVDYTVAGISSFYFVGWDNMQTAQPNKNYSIYKTPTNNFCGQGANAKTCIWGWFTSPLVPVGDVSVGGPSRGTKTFGLGG</sequence>